<dbReference type="Gene3D" id="1.10.260.40">
    <property type="entry name" value="lambda repressor-like DNA-binding domains"/>
    <property type="match status" value="1"/>
</dbReference>
<dbReference type="GO" id="GO:0003677">
    <property type="term" value="F:DNA binding"/>
    <property type="evidence" value="ECO:0007669"/>
    <property type="project" value="InterPro"/>
</dbReference>
<dbReference type="SUPFAM" id="SSF47413">
    <property type="entry name" value="lambda repressor-like DNA-binding domains"/>
    <property type="match status" value="1"/>
</dbReference>
<organism evidence="2 3">
    <name type="scientific">Acidovorax delafieldii</name>
    <name type="common">Pseudomonas delafieldii</name>
    <dbReference type="NCBI Taxonomy" id="47920"/>
    <lineage>
        <taxon>Bacteria</taxon>
        <taxon>Pseudomonadati</taxon>
        <taxon>Pseudomonadota</taxon>
        <taxon>Betaproteobacteria</taxon>
        <taxon>Burkholderiales</taxon>
        <taxon>Comamonadaceae</taxon>
        <taxon>Acidovorax</taxon>
    </lineage>
</organism>
<sequence>MHASRYGILRARLVELREAKGLTQTDIALQLGKPQSYVSKYERGERRLDIVELIAVAKVLSVDPAQLCAELACGPLFENFDKIFHPGGSE</sequence>
<dbReference type="Proteomes" id="UP000321485">
    <property type="component" value="Unassembled WGS sequence"/>
</dbReference>
<proteinExistence type="predicted"/>
<evidence type="ECO:0000313" key="3">
    <source>
        <dbReference type="Proteomes" id="UP000321485"/>
    </source>
</evidence>
<comment type="caution">
    <text evidence="2">The sequence shown here is derived from an EMBL/GenBank/DDBJ whole genome shotgun (WGS) entry which is preliminary data.</text>
</comment>
<gene>
    <name evidence="2" type="ORF">ATF69_3353</name>
</gene>
<dbReference type="InterPro" id="IPR010982">
    <property type="entry name" value="Lambda_DNA-bd_dom_sf"/>
</dbReference>
<dbReference type="PROSITE" id="PS50943">
    <property type="entry name" value="HTH_CROC1"/>
    <property type="match status" value="1"/>
</dbReference>
<protein>
    <submittedName>
        <fullName evidence="2">Helix-turn-helix protein</fullName>
    </submittedName>
</protein>
<dbReference type="InterPro" id="IPR001387">
    <property type="entry name" value="Cro/C1-type_HTH"/>
</dbReference>
<dbReference type="Pfam" id="PF01381">
    <property type="entry name" value="HTH_3"/>
    <property type="match status" value="1"/>
</dbReference>
<dbReference type="GeneID" id="51112403"/>
<feature type="domain" description="HTH cro/C1-type" evidence="1">
    <location>
        <begin position="13"/>
        <end position="67"/>
    </location>
</feature>
<dbReference type="AlphaFoldDB" id="A0A561XI98"/>
<dbReference type="RefSeq" id="WP_146871670.1">
    <property type="nucleotide sequence ID" value="NZ_VJWE01000015.1"/>
</dbReference>
<evidence type="ECO:0000313" key="2">
    <source>
        <dbReference type="EMBL" id="TWG35787.1"/>
    </source>
</evidence>
<dbReference type="SMART" id="SM00530">
    <property type="entry name" value="HTH_XRE"/>
    <property type="match status" value="1"/>
</dbReference>
<reference evidence="2 3" key="1">
    <citation type="journal article" date="2015" name="Stand. Genomic Sci.">
        <title>Genomic Encyclopedia of Bacterial and Archaeal Type Strains, Phase III: the genomes of soil and plant-associated and newly described type strains.</title>
        <authorList>
            <person name="Whitman W.B."/>
            <person name="Woyke T."/>
            <person name="Klenk H.P."/>
            <person name="Zhou Y."/>
            <person name="Lilburn T.G."/>
            <person name="Beck B.J."/>
            <person name="De Vos P."/>
            <person name="Vandamme P."/>
            <person name="Eisen J.A."/>
            <person name="Garrity G."/>
            <person name="Hugenholtz P."/>
            <person name="Kyrpides N.C."/>
        </authorList>
    </citation>
    <scope>NUCLEOTIDE SEQUENCE [LARGE SCALE GENOMIC DNA]</scope>
    <source>
        <strain evidence="2 3">DSM 64</strain>
    </source>
</reference>
<dbReference type="CDD" id="cd00093">
    <property type="entry name" value="HTH_XRE"/>
    <property type="match status" value="1"/>
</dbReference>
<name>A0A561XI98_ACIDE</name>
<evidence type="ECO:0000259" key="1">
    <source>
        <dbReference type="PROSITE" id="PS50943"/>
    </source>
</evidence>
<dbReference type="EMBL" id="VJWE01000015">
    <property type="protein sequence ID" value="TWG35787.1"/>
    <property type="molecule type" value="Genomic_DNA"/>
</dbReference>
<accession>A0A561XI98</accession>